<evidence type="ECO:0000313" key="5">
    <source>
        <dbReference type="Proteomes" id="UP001596997"/>
    </source>
</evidence>
<sequence>MQIANVIDFLQELAPEAYAEDFDNVGLLVGNKKNQVNGILITHDCLESIVDEAIEKKCNLIVSFHPIVFSGIKKFNGQDYVNRVLIKAIKNDIAIYATHTALDNVLNGVNSTICDKLGLINREILIPKKSFIRKLTTFVPKENANELRDRLFEVGAGNIGNYSNCSFSIEGSGTFKGNNNSNPVIGERGKLHIEKEIQIGITFEKHLESKILNILFTHHPYEEVAYEITTLENKYQNIGMGMVGELTSSIDEKEFLPFLKTNMNTDCIRHSNLLGKSIKKIAVLGGSGAFAIKAAKRAGADAFITADLKYHDFYQAEQSILLCDIGHYESEQYTKSLLYEYLTKKIANFAPALPASSIILSDLNTNPVNYF</sequence>
<dbReference type="Pfam" id="PF01784">
    <property type="entry name" value="DUF34_NIF3"/>
    <property type="match status" value="1"/>
</dbReference>
<evidence type="ECO:0000313" key="4">
    <source>
        <dbReference type="EMBL" id="MFD0964939.1"/>
    </source>
</evidence>
<comment type="similarity">
    <text evidence="1 3">Belongs to the GTP cyclohydrolase I type 2/NIF3 family.</text>
</comment>
<organism evidence="4 5">
    <name type="scientific">Pseudofulvibacter geojedonensis</name>
    <dbReference type="NCBI Taxonomy" id="1123758"/>
    <lineage>
        <taxon>Bacteria</taxon>
        <taxon>Pseudomonadati</taxon>
        <taxon>Bacteroidota</taxon>
        <taxon>Flavobacteriia</taxon>
        <taxon>Flavobacteriales</taxon>
        <taxon>Flavobacteriaceae</taxon>
        <taxon>Pseudofulvibacter</taxon>
    </lineage>
</organism>
<comment type="caution">
    <text evidence="4">The sequence shown here is derived from an EMBL/GenBank/DDBJ whole genome shotgun (WGS) entry which is preliminary data.</text>
</comment>
<name>A0ABW3I6D1_9FLAO</name>
<evidence type="ECO:0000256" key="1">
    <source>
        <dbReference type="ARBA" id="ARBA00006964"/>
    </source>
</evidence>
<dbReference type="PANTHER" id="PTHR13799:SF14">
    <property type="entry name" value="GTP CYCLOHYDROLASE 1 TYPE 2 HOMOLOG"/>
    <property type="match status" value="1"/>
</dbReference>
<dbReference type="PANTHER" id="PTHR13799">
    <property type="entry name" value="NGG1 INTERACTING FACTOR 3"/>
    <property type="match status" value="1"/>
</dbReference>
<dbReference type="InterPro" id="IPR015867">
    <property type="entry name" value="N-reg_PII/ATP_PRibTrfase_C"/>
</dbReference>
<gene>
    <name evidence="4" type="ORF">ACFQ1O_13060</name>
</gene>
<dbReference type="NCBIfam" id="TIGR00486">
    <property type="entry name" value="YbgI_SA1388"/>
    <property type="match status" value="1"/>
</dbReference>
<dbReference type="Proteomes" id="UP001596997">
    <property type="component" value="Unassembled WGS sequence"/>
</dbReference>
<reference evidence="5" key="1">
    <citation type="journal article" date="2019" name="Int. J. Syst. Evol. Microbiol.">
        <title>The Global Catalogue of Microorganisms (GCM) 10K type strain sequencing project: providing services to taxonomists for standard genome sequencing and annotation.</title>
        <authorList>
            <consortium name="The Broad Institute Genomics Platform"/>
            <consortium name="The Broad Institute Genome Sequencing Center for Infectious Disease"/>
            <person name="Wu L."/>
            <person name="Ma J."/>
        </authorList>
    </citation>
    <scope>NUCLEOTIDE SEQUENCE [LARGE SCALE GENOMIC DNA]</scope>
    <source>
        <strain evidence="5">CCUG 62114</strain>
    </source>
</reference>
<dbReference type="InterPro" id="IPR036069">
    <property type="entry name" value="DUF34/NIF3_sf"/>
</dbReference>
<keyword evidence="2 3" id="KW-0479">Metal-binding</keyword>
<dbReference type="PIRSF" id="PIRSF037489">
    <property type="entry name" value="UCP037489_NIF3_YqfO"/>
    <property type="match status" value="1"/>
</dbReference>
<keyword evidence="5" id="KW-1185">Reference proteome</keyword>
<evidence type="ECO:0000256" key="3">
    <source>
        <dbReference type="PIRNR" id="PIRNR037489"/>
    </source>
</evidence>
<proteinExistence type="inferred from homology"/>
<protein>
    <recommendedName>
        <fullName evidence="3">GTP cyclohydrolase 1 type 2 homolog</fullName>
    </recommendedName>
</protein>
<accession>A0ABW3I6D1</accession>
<dbReference type="Gene3D" id="3.40.1390.30">
    <property type="entry name" value="NIF3 (NGG1p interacting factor 3)-like"/>
    <property type="match status" value="1"/>
</dbReference>
<dbReference type="Gene3D" id="3.30.70.120">
    <property type="match status" value="1"/>
</dbReference>
<dbReference type="EMBL" id="JBHTJM010000010">
    <property type="protein sequence ID" value="MFD0964939.1"/>
    <property type="molecule type" value="Genomic_DNA"/>
</dbReference>
<dbReference type="RefSeq" id="WP_377716603.1">
    <property type="nucleotide sequence ID" value="NZ_JBHTJM010000010.1"/>
</dbReference>
<dbReference type="InterPro" id="IPR002678">
    <property type="entry name" value="DUF34/NIF3"/>
</dbReference>
<dbReference type="InterPro" id="IPR017221">
    <property type="entry name" value="DUF34/NIF3_bac"/>
</dbReference>
<dbReference type="SUPFAM" id="SSF102705">
    <property type="entry name" value="NIF3 (NGG1p interacting factor 3)-like"/>
    <property type="match status" value="1"/>
</dbReference>
<evidence type="ECO:0000256" key="2">
    <source>
        <dbReference type="ARBA" id="ARBA00022723"/>
    </source>
</evidence>